<protein>
    <recommendedName>
        <fullName evidence="2">CobW/HypB/UreG nucleotide-binding domain-containing protein</fullName>
    </recommendedName>
</protein>
<evidence type="ECO:0000256" key="1">
    <source>
        <dbReference type="SAM" id="MobiDB-lite"/>
    </source>
</evidence>
<proteinExistence type="predicted"/>
<evidence type="ECO:0000259" key="2">
    <source>
        <dbReference type="Pfam" id="PF02492"/>
    </source>
</evidence>
<dbReference type="GO" id="GO:0005737">
    <property type="term" value="C:cytoplasm"/>
    <property type="evidence" value="ECO:0007669"/>
    <property type="project" value="TreeGrafter"/>
</dbReference>
<accession>A0A5N6KN34</accession>
<dbReference type="InterPro" id="IPR003495">
    <property type="entry name" value="CobW/HypB/UreG_nucleotide-bd"/>
</dbReference>
<dbReference type="SUPFAM" id="SSF52540">
    <property type="entry name" value="P-loop containing nucleoside triphosphate hydrolases"/>
    <property type="match status" value="1"/>
</dbReference>
<reference evidence="3 4" key="1">
    <citation type="submission" date="2019-06" db="EMBL/GenBank/DDBJ databases">
        <title>Genome Sequence of the Brown Rot Fungal Pathogen Monilinia laxa.</title>
        <authorList>
            <person name="De Miccolis Angelini R.M."/>
            <person name="Landi L."/>
            <person name="Abate D."/>
            <person name="Pollastro S."/>
            <person name="Romanazzi G."/>
            <person name="Faretra F."/>
        </authorList>
    </citation>
    <scope>NUCLEOTIDE SEQUENCE [LARGE SCALE GENOMIC DNA]</scope>
    <source>
        <strain evidence="3 4">Mlax316</strain>
    </source>
</reference>
<feature type="region of interest" description="Disordered" evidence="1">
    <location>
        <begin position="228"/>
        <end position="255"/>
    </location>
</feature>
<feature type="domain" description="CobW/HypB/UreG nucleotide-binding" evidence="2">
    <location>
        <begin position="7"/>
        <end position="196"/>
    </location>
</feature>
<feature type="region of interest" description="Disordered" evidence="1">
    <location>
        <begin position="299"/>
        <end position="329"/>
    </location>
</feature>
<name>A0A5N6KN34_MONLA</name>
<dbReference type="Pfam" id="PF02492">
    <property type="entry name" value="cobW"/>
    <property type="match status" value="1"/>
</dbReference>
<comment type="caution">
    <text evidence="3">The sequence shown here is derived from an EMBL/GenBank/DDBJ whole genome shotgun (WGS) entry which is preliminary data.</text>
</comment>
<gene>
    <name evidence="3" type="ORF">EYC80_004410</name>
</gene>
<evidence type="ECO:0000313" key="4">
    <source>
        <dbReference type="Proteomes" id="UP000326757"/>
    </source>
</evidence>
<dbReference type="EMBL" id="VIGI01000001">
    <property type="protein sequence ID" value="KAB8305115.1"/>
    <property type="molecule type" value="Genomic_DNA"/>
</dbReference>
<dbReference type="InterPro" id="IPR027417">
    <property type="entry name" value="P-loop_NTPase"/>
</dbReference>
<keyword evidence="4" id="KW-1185">Reference proteome</keyword>
<dbReference type="InterPro" id="IPR051316">
    <property type="entry name" value="Zinc-reg_GTPase_activator"/>
</dbReference>
<dbReference type="CDD" id="cd03112">
    <property type="entry name" value="CobW-like"/>
    <property type="match status" value="1"/>
</dbReference>
<dbReference type="PANTHER" id="PTHR13748">
    <property type="entry name" value="COBW-RELATED"/>
    <property type="match status" value="1"/>
</dbReference>
<dbReference type="Proteomes" id="UP000326757">
    <property type="component" value="Unassembled WGS sequence"/>
</dbReference>
<feature type="compositionally biased region" description="Basic and acidic residues" evidence="1">
    <location>
        <begin position="237"/>
        <end position="254"/>
    </location>
</feature>
<dbReference type="OrthoDB" id="259708at2759"/>
<dbReference type="AlphaFoldDB" id="A0A5N6KN34"/>
<evidence type="ECO:0000313" key="3">
    <source>
        <dbReference type="EMBL" id="KAB8305115.1"/>
    </source>
</evidence>
<sequence>MSPIPIITILTGFLGSGKTTLILNLLPTQLHALNPSYRLALLKNEFGDLAVDSQLASSSSITSVREMLNGCICCNLVGSLSSALQELQESLPVKVNESTGEEEKGSLDRIIIETSGSAFPATLAMEVNRIARETKGAYVLDGVISVIDVENWKGYEDTSYTARLQAKYTDLVVFNKWEGVSERRFDECLDRLGDLEVQVAWVKSDKGKVGVDVVCGVDGGLARGLVDDVSGNKHNHDHANGDHKHEHSHDHQSEVEVLSITLTSPSPSSAISLAPLNKLLNLAPKDEVYRIKAVLSSNSPIPPSDSSLTPPESETSATSSSSNSTTDLSPKPSKYILNWAFGRWTSTKMEEQQLEKEHEGSQGEGVVLRMTIVTARDESNKWKKRIEGGGWVELGNGEGELKVVRIL</sequence>
<organism evidence="3 4">
    <name type="scientific">Monilinia laxa</name>
    <name type="common">Brown rot fungus</name>
    <name type="synonym">Sclerotinia laxa</name>
    <dbReference type="NCBI Taxonomy" id="61186"/>
    <lineage>
        <taxon>Eukaryota</taxon>
        <taxon>Fungi</taxon>
        <taxon>Dikarya</taxon>
        <taxon>Ascomycota</taxon>
        <taxon>Pezizomycotina</taxon>
        <taxon>Leotiomycetes</taxon>
        <taxon>Helotiales</taxon>
        <taxon>Sclerotiniaceae</taxon>
        <taxon>Monilinia</taxon>
    </lineage>
</organism>
<dbReference type="PANTHER" id="PTHR13748:SF62">
    <property type="entry name" value="COBW DOMAIN-CONTAINING PROTEIN"/>
    <property type="match status" value="1"/>
</dbReference>
<dbReference type="Gene3D" id="3.40.50.300">
    <property type="entry name" value="P-loop containing nucleotide triphosphate hydrolases"/>
    <property type="match status" value="1"/>
</dbReference>